<accession>A0ACB7J181</accession>
<comment type="caution">
    <text evidence="1">The sequence shown here is derived from an EMBL/GenBank/DDBJ whole genome shotgun (WGS) entry which is preliminary data.</text>
</comment>
<dbReference type="EMBL" id="WQMT02000004">
    <property type="protein sequence ID" value="KAG9224207.1"/>
    <property type="molecule type" value="Genomic_DNA"/>
</dbReference>
<reference evidence="1 2" key="1">
    <citation type="journal article" date="2021" name="Appl. Environ. Microbiol.">
        <title>Genetic linkage and physical mapping for an oyster mushroom Pleurotus cornucopiae and QTL analysis for the trait cap color.</title>
        <authorList>
            <person name="Zhang Y."/>
            <person name="Gao W."/>
            <person name="Sonnenberg A."/>
            <person name="Chen Q."/>
            <person name="Zhang J."/>
            <person name="Huang C."/>
        </authorList>
    </citation>
    <scope>NUCLEOTIDE SEQUENCE [LARGE SCALE GENOMIC DNA]</scope>
    <source>
        <strain evidence="1">CCMSSC00406</strain>
    </source>
</reference>
<organism evidence="1 2">
    <name type="scientific">Pleurotus cornucopiae</name>
    <name type="common">Cornucopia mushroom</name>
    <dbReference type="NCBI Taxonomy" id="5321"/>
    <lineage>
        <taxon>Eukaryota</taxon>
        <taxon>Fungi</taxon>
        <taxon>Dikarya</taxon>
        <taxon>Basidiomycota</taxon>
        <taxon>Agaricomycotina</taxon>
        <taxon>Agaricomycetes</taxon>
        <taxon>Agaricomycetidae</taxon>
        <taxon>Agaricales</taxon>
        <taxon>Pleurotineae</taxon>
        <taxon>Pleurotaceae</taxon>
        <taxon>Pleurotus</taxon>
    </lineage>
</organism>
<proteinExistence type="predicted"/>
<keyword evidence="2" id="KW-1185">Reference proteome</keyword>
<name>A0ACB7J181_PLECO</name>
<sequence length="1086" mass="113140">MVAVSSRLAVLVAFAWFAGVTGAPVQDTTSNDLSHRATHSDRAHKHSKPPVIPAPKGHKTAKGRSHKQLKEAHKRSAANMFASNPFAKMAAFAMNGPARRQGGSIFKRQQALLSASATRSHLGRRDHDHDHDHDHDDHHHHHHDEDDDDHHHDHHHHHHGRDFVRVKAGGKLDIAVSRRDESTKGATGTVVIMSGSTNSPDKTLASMCMEPAEGKLLLDACEKKQTEMKMVHVSSADPENNSDRAVQLQVPVYNKDYMLTQDYCATYDRDPPATGSPIEMRPCGEENQSKSQMFSFNPQTNELRPAKFSAANDASGIAQVKEDKGGLAQRADADSVQMKFVPTNVEIPESSSTSAGYTSTITATETSTSTATVTVSATPDTSSSSLMTDTSSSATTSTTVAPLASSTMPAALDIILETPSSSNAPSASSTSIEPSATSTSSTAAPTADVSATSTSVDAAAVASSIAVGGESFSGSPHSLPPTLLHRTAVMISHRRAPAAHNRKFARVPAGIRLHPRFSPTAIYPGMTETDLEPTPTSTPPSVTPPSTPVTTSGPVTTPNPVNPPPRPSTTTPAANRPVTPVVPTTTATTIPPTVAVPTVLPTTTEGAADAVLSTPTTTTPLTSVVVATPVLNGGTTTSLLTPLSTLSRNVAPAFGTSSSSAAIASSSAAPDSGSSSSSTGAIVGGIGAGLVGVALVVFGVFYAVRRWRKRSDENAFDPDSFRRSAVLMNDPPTHEDTVSRGYNPRPPSMIERKLANSTPVNAGYGGPQGGYGASGYNNYGSFGPGEVMSPPPTSGSPDYHYNNNVASYNAVSPYAQSPFTPASPGSPHVAPYDSAYSHVAGVGAAGVLNRQLSAGPVHGDHFNRVSSYGPDDRQGHASLTTVGSVPQGDYVDLTRSSVSPYQATQYAEISKQLNTAVPAGLSTPAVNQYMGAVAAAEPSPSPFADPEPSRFSRALPSPYDQPAPSPSSDLDFPAPPTPAAVQHARVDSIPPSLPEIHVQARVSGYDDFNGQKDRFPTTPVPSPLASSLTFEAPTATVAPAQGQPPAVNEAPKAPQPSAPAPVQRATPPASDRPATVYDEGDAYGGF</sequence>
<protein>
    <submittedName>
        <fullName evidence="1">Uncharacterized protein</fullName>
    </submittedName>
</protein>
<gene>
    <name evidence="1" type="ORF">CCMSSC00406_0004706</name>
</gene>
<evidence type="ECO:0000313" key="2">
    <source>
        <dbReference type="Proteomes" id="UP000824881"/>
    </source>
</evidence>
<dbReference type="Proteomes" id="UP000824881">
    <property type="component" value="Unassembled WGS sequence"/>
</dbReference>
<evidence type="ECO:0000313" key="1">
    <source>
        <dbReference type="EMBL" id="KAG9224207.1"/>
    </source>
</evidence>